<proteinExistence type="predicted"/>
<keyword evidence="2" id="KW-1185">Reference proteome</keyword>
<gene>
    <name evidence="1" type="ORF">KS407_18635</name>
</gene>
<reference evidence="1 2" key="1">
    <citation type="submission" date="2021-06" db="EMBL/GenBank/DDBJ databases">
        <title>Bacillus sp. RD4P76, an endophyte from a halophyte.</title>
        <authorList>
            <person name="Sun J.-Q."/>
        </authorList>
    </citation>
    <scope>NUCLEOTIDE SEQUENCE [LARGE SCALE GENOMIC DNA]</scope>
    <source>
        <strain evidence="1 2">JCM 17098</strain>
    </source>
</reference>
<dbReference type="EMBL" id="JAHQCR010000077">
    <property type="protein sequence ID" value="MBU9723437.1"/>
    <property type="molecule type" value="Genomic_DNA"/>
</dbReference>
<dbReference type="NCBIfam" id="NF033832">
    <property type="entry name" value="sce7726_fam"/>
    <property type="match status" value="1"/>
</dbReference>
<name>A0ABS6JXX5_9BACI</name>
<evidence type="ECO:0000313" key="1">
    <source>
        <dbReference type="EMBL" id="MBU9723437.1"/>
    </source>
</evidence>
<protein>
    <submittedName>
        <fullName evidence="1">Sce7726 family protein</fullName>
    </submittedName>
</protein>
<dbReference type="InterPro" id="IPR047729">
    <property type="entry name" value="Sce7726-like"/>
</dbReference>
<accession>A0ABS6JXX5</accession>
<dbReference type="Proteomes" id="UP000790580">
    <property type="component" value="Unassembled WGS sequence"/>
</dbReference>
<evidence type="ECO:0000313" key="2">
    <source>
        <dbReference type="Proteomes" id="UP000790580"/>
    </source>
</evidence>
<organism evidence="1 2">
    <name type="scientific">Evansella alkalicola</name>
    <dbReference type="NCBI Taxonomy" id="745819"/>
    <lineage>
        <taxon>Bacteria</taxon>
        <taxon>Bacillati</taxon>
        <taxon>Bacillota</taxon>
        <taxon>Bacilli</taxon>
        <taxon>Bacillales</taxon>
        <taxon>Bacillaceae</taxon>
        <taxon>Evansella</taxon>
    </lineage>
</organism>
<comment type="caution">
    <text evidence="1">The sequence shown here is derived from an EMBL/GenBank/DDBJ whole genome shotgun (WGS) entry which is preliminary data.</text>
</comment>
<sequence length="283" mass="33685">MMSNNIILNRLFTPSVFLSLINHQDFAIFNTCIKRYLSDIDLTSNNHKIITKLYHYLRKQYRNEYYYKNTLLNKILLGSHSLNTTVALSEIPVNKSKADFVLINGKATVYEIKTELDTFDRLDSQINDYYKMFNRVCVVTSESNYNKLNDKLYNSNVGISVLTNRNTISPRKQPIEDNSHLEHSSMFRTLRKKEFENILNLHFGELPKTTQVNYYKECLRWFNQINIEILYPYLLAELKKRNIGEKEEFLNVPYELKSLVYFSKFKKDDYHKLEDFLSETWRG</sequence>